<name>A0ACC6C9W7_9BURK</name>
<dbReference type="EMBL" id="JAPPUY010000002">
    <property type="protein sequence ID" value="MCY4745213.1"/>
    <property type="molecule type" value="Genomic_DNA"/>
</dbReference>
<organism evidence="1 2">
    <name type="scientific">Roseateles hydrophilus</name>
    <dbReference type="NCBI Taxonomy" id="2975054"/>
    <lineage>
        <taxon>Bacteria</taxon>
        <taxon>Pseudomonadati</taxon>
        <taxon>Pseudomonadota</taxon>
        <taxon>Betaproteobacteria</taxon>
        <taxon>Burkholderiales</taxon>
        <taxon>Sphaerotilaceae</taxon>
        <taxon>Roseateles</taxon>
    </lineage>
</organism>
<dbReference type="Proteomes" id="UP001076464">
    <property type="component" value="Unassembled WGS sequence"/>
</dbReference>
<evidence type="ECO:0000313" key="2">
    <source>
        <dbReference type="Proteomes" id="UP001076464"/>
    </source>
</evidence>
<accession>A0ACC6C9W7</accession>
<sequence>MHNVRHIALAATLAALAAPTWAAPTYTGVGSYNLGSATPPGLTAAGSSSCGAALGQDAIAFDGDANGNNIVVHAYACDGTPNYFGSRASGENTFYANGVGSVLTQLTLDAADGFSFYLDAGEVGAFGSTAFAAGEFQKAMLAIKLQITNTTSGQTTTWLDELWSVEVAAGGAVTNSYTSNGTYAISSSGTGGAADGFYSYGFAGGNYFIPLDAGTYDISYVMTSTASGQVSQTSVCTAYLQSNKNLEGGGEVAALVAEVPDEPRGEAFTSYCGAGARTGDPFPAIARVQDVPAGLPEPMSAGLALTALLAAAGVRRRRQG</sequence>
<proteinExistence type="predicted"/>
<evidence type="ECO:0000313" key="1">
    <source>
        <dbReference type="EMBL" id="MCY4745213.1"/>
    </source>
</evidence>
<gene>
    <name evidence="1" type="ORF">NYO99_09540</name>
</gene>
<comment type="caution">
    <text evidence="1">The sequence shown here is derived from an EMBL/GenBank/DDBJ whole genome shotgun (WGS) entry which is preliminary data.</text>
</comment>
<reference evidence="1" key="1">
    <citation type="submission" date="2022-08" db="EMBL/GenBank/DDBJ databases">
        <title>Genome sequencing of Pelomonas sp. UHG3.</title>
        <authorList>
            <person name="So Y."/>
        </authorList>
    </citation>
    <scope>NUCLEOTIDE SEQUENCE</scope>
    <source>
        <strain evidence="1">UHG3</strain>
    </source>
</reference>
<protein>
    <submittedName>
        <fullName evidence="1">Uncharacterized protein</fullName>
    </submittedName>
</protein>
<keyword evidence="2" id="KW-1185">Reference proteome</keyword>